<accession>A0AB39KWQ6</accession>
<dbReference type="InterPro" id="IPR051257">
    <property type="entry name" value="Diverse_CBS-Domain"/>
</dbReference>
<evidence type="ECO:0000256" key="1">
    <source>
        <dbReference type="ARBA" id="ARBA00023122"/>
    </source>
</evidence>
<sequence length="166" mass="17310">MAGAPGGPSTAPRRSFDTMEVKEVMTACVTVCLPSDSLKRVARTMAKLDVGWMPVGERDRLVGIVTDRDIVVRGLAGGLRGGAAVSKVMSAPVRYCQERESLDMAAFYMADLQLRRLPVLNAQMRLVGVLSLGDISRKGPRAAAAAGKVLAGVSGATGAPQSATVP</sequence>
<dbReference type="SUPFAM" id="SSF54631">
    <property type="entry name" value="CBS-domain pair"/>
    <property type="match status" value="1"/>
</dbReference>
<evidence type="ECO:0000259" key="3">
    <source>
        <dbReference type="PROSITE" id="PS51371"/>
    </source>
</evidence>
<protein>
    <submittedName>
        <fullName evidence="4">CBS domain-containing protein</fullName>
    </submittedName>
</protein>
<evidence type="ECO:0000256" key="2">
    <source>
        <dbReference type="PROSITE-ProRule" id="PRU00703"/>
    </source>
</evidence>
<dbReference type="InterPro" id="IPR000644">
    <property type="entry name" value="CBS_dom"/>
</dbReference>
<proteinExistence type="predicted"/>
<dbReference type="InterPro" id="IPR046342">
    <property type="entry name" value="CBS_dom_sf"/>
</dbReference>
<dbReference type="AlphaFoldDB" id="A0AB39KWQ6"/>
<name>A0AB39KWQ6_9CAUL</name>
<dbReference type="SMART" id="SM00116">
    <property type="entry name" value="CBS"/>
    <property type="match status" value="2"/>
</dbReference>
<organism evidence="4">
    <name type="scientific">Caulobacter sp. 73W</name>
    <dbReference type="NCBI Taxonomy" id="3161137"/>
    <lineage>
        <taxon>Bacteria</taxon>
        <taxon>Pseudomonadati</taxon>
        <taxon>Pseudomonadota</taxon>
        <taxon>Alphaproteobacteria</taxon>
        <taxon>Caulobacterales</taxon>
        <taxon>Caulobacteraceae</taxon>
        <taxon>Caulobacter</taxon>
    </lineage>
</organism>
<dbReference type="RefSeq" id="WP_369061882.1">
    <property type="nucleotide sequence ID" value="NZ_CP158375.1"/>
</dbReference>
<dbReference type="PROSITE" id="PS51371">
    <property type="entry name" value="CBS"/>
    <property type="match status" value="2"/>
</dbReference>
<dbReference type="Pfam" id="PF00571">
    <property type="entry name" value="CBS"/>
    <property type="match status" value="2"/>
</dbReference>
<dbReference type="PANTHER" id="PTHR43080">
    <property type="entry name" value="CBS DOMAIN-CONTAINING PROTEIN CBSX3, MITOCHONDRIAL"/>
    <property type="match status" value="1"/>
</dbReference>
<keyword evidence="1 2" id="KW-0129">CBS domain</keyword>
<feature type="domain" description="CBS" evidence="3">
    <location>
        <begin position="25"/>
        <end position="85"/>
    </location>
</feature>
<dbReference type="Gene3D" id="3.10.580.10">
    <property type="entry name" value="CBS-domain"/>
    <property type="match status" value="1"/>
</dbReference>
<evidence type="ECO:0000313" key="4">
    <source>
        <dbReference type="EMBL" id="XDO98173.1"/>
    </source>
</evidence>
<feature type="domain" description="CBS" evidence="3">
    <location>
        <begin position="89"/>
        <end position="145"/>
    </location>
</feature>
<gene>
    <name evidence="4" type="ORF">ABOZ73_07085</name>
</gene>
<dbReference type="EMBL" id="CP158375">
    <property type="protein sequence ID" value="XDO98173.1"/>
    <property type="molecule type" value="Genomic_DNA"/>
</dbReference>
<reference evidence="4" key="1">
    <citation type="submission" date="2024-06" db="EMBL/GenBank/DDBJ databases">
        <title>Caulobacter inopinatus, sp. nov.</title>
        <authorList>
            <person name="Donachie S.P."/>
        </authorList>
    </citation>
    <scope>NUCLEOTIDE SEQUENCE</scope>
    <source>
        <strain evidence="4">73W</strain>
    </source>
</reference>
<dbReference type="PANTHER" id="PTHR43080:SF2">
    <property type="entry name" value="CBS DOMAIN-CONTAINING PROTEIN"/>
    <property type="match status" value="1"/>
</dbReference>